<organism evidence="8">
    <name type="scientific">Desulfacinum infernum</name>
    <dbReference type="NCBI Taxonomy" id="35837"/>
    <lineage>
        <taxon>Bacteria</taxon>
        <taxon>Pseudomonadati</taxon>
        <taxon>Thermodesulfobacteriota</taxon>
        <taxon>Syntrophobacteria</taxon>
        <taxon>Syntrophobacterales</taxon>
        <taxon>Syntrophobacteraceae</taxon>
        <taxon>Desulfacinum</taxon>
    </lineage>
</organism>
<keyword evidence="2" id="KW-1003">Cell membrane</keyword>
<comment type="subcellular location">
    <subcellularLocation>
        <location evidence="1">Cell membrane</location>
        <topology evidence="1">Multi-pass membrane protein</topology>
    </subcellularLocation>
</comment>
<comment type="caution">
    <text evidence="8">The sequence shown here is derived from an EMBL/GenBank/DDBJ whole genome shotgun (WGS) entry which is preliminary data.</text>
</comment>
<sequence length="178" mass="19667">MSNPMKKQRKDHMMKRWFVITAALLACLGTFGWASADQATPKEVVQKVTEAVKLIQEQGEAAFPKISDPNGLFMWKDTYCFVFDLNGTIVAHPANPKLIGKNMMATKDVKGNLFAAEFVAIAKSPEGKGWSEYWWPKPGATEPSLKTSFIMKVPGKDYFAGAGLYDITKEEAAKQAGQ</sequence>
<evidence type="ECO:0000256" key="4">
    <source>
        <dbReference type="ARBA" id="ARBA00022989"/>
    </source>
</evidence>
<keyword evidence="5" id="KW-0472">Membrane</keyword>
<dbReference type="Pfam" id="PF08269">
    <property type="entry name" value="dCache_2"/>
    <property type="match status" value="1"/>
</dbReference>
<name>A0A831ZK23_9BACT</name>
<gene>
    <name evidence="8" type="ORF">ENS06_07040</name>
</gene>
<dbReference type="EMBL" id="DSTK01000021">
    <property type="protein sequence ID" value="HFK97066.1"/>
    <property type="molecule type" value="Genomic_DNA"/>
</dbReference>
<evidence type="ECO:0000256" key="3">
    <source>
        <dbReference type="ARBA" id="ARBA00022692"/>
    </source>
</evidence>
<evidence type="ECO:0000259" key="7">
    <source>
        <dbReference type="SMART" id="SM01049"/>
    </source>
</evidence>
<evidence type="ECO:0000256" key="2">
    <source>
        <dbReference type="ARBA" id="ARBA00022475"/>
    </source>
</evidence>
<feature type="domain" description="Single Cache" evidence="7">
    <location>
        <begin position="30"/>
        <end position="116"/>
    </location>
</feature>
<dbReference type="InterPro" id="IPR033480">
    <property type="entry name" value="sCache_2"/>
</dbReference>
<keyword evidence="4" id="KW-1133">Transmembrane helix</keyword>
<dbReference type="PROSITE" id="PS51257">
    <property type="entry name" value="PROKAR_LIPOPROTEIN"/>
    <property type="match status" value="1"/>
</dbReference>
<evidence type="ECO:0000256" key="5">
    <source>
        <dbReference type="ARBA" id="ARBA00023136"/>
    </source>
</evidence>
<reference evidence="8" key="1">
    <citation type="journal article" date="2020" name="mSystems">
        <title>Genome- and Community-Level Interaction Insights into Carbon Utilization and Element Cycling Functions of Hydrothermarchaeota in Hydrothermal Sediment.</title>
        <authorList>
            <person name="Zhou Z."/>
            <person name="Liu Y."/>
            <person name="Xu W."/>
            <person name="Pan J."/>
            <person name="Luo Z.H."/>
            <person name="Li M."/>
        </authorList>
    </citation>
    <scope>NUCLEOTIDE SEQUENCE [LARGE SCALE GENOMIC DNA]</scope>
    <source>
        <strain evidence="8">SpSt-456</strain>
    </source>
</reference>
<feature type="chain" id="PRO_5033047431" evidence="6">
    <location>
        <begin position="37"/>
        <end position="178"/>
    </location>
</feature>
<dbReference type="AlphaFoldDB" id="A0A831ZK23"/>
<evidence type="ECO:0000256" key="6">
    <source>
        <dbReference type="SAM" id="SignalP"/>
    </source>
</evidence>
<dbReference type="InterPro" id="IPR004010">
    <property type="entry name" value="Double_Cache_2"/>
</dbReference>
<dbReference type="GO" id="GO:0005886">
    <property type="term" value="C:plasma membrane"/>
    <property type="evidence" value="ECO:0007669"/>
    <property type="project" value="UniProtKB-SubCell"/>
</dbReference>
<dbReference type="Gene3D" id="3.30.450.20">
    <property type="entry name" value="PAS domain"/>
    <property type="match status" value="1"/>
</dbReference>
<evidence type="ECO:0000313" key="8">
    <source>
        <dbReference type="EMBL" id="HFK97066.1"/>
    </source>
</evidence>
<accession>A0A831ZK23</accession>
<protein>
    <submittedName>
        <fullName evidence="8">Sodium:calcium antiporter</fullName>
    </submittedName>
</protein>
<keyword evidence="3" id="KW-0812">Transmembrane</keyword>
<evidence type="ECO:0000256" key="1">
    <source>
        <dbReference type="ARBA" id="ARBA00004651"/>
    </source>
</evidence>
<keyword evidence="6" id="KW-0732">Signal</keyword>
<dbReference type="SMART" id="SM01049">
    <property type="entry name" value="Cache_2"/>
    <property type="match status" value="1"/>
</dbReference>
<feature type="signal peptide" evidence="6">
    <location>
        <begin position="1"/>
        <end position="36"/>
    </location>
</feature>
<proteinExistence type="predicted"/>